<dbReference type="SUPFAM" id="SSF52540">
    <property type="entry name" value="P-loop containing nucleoside triphosphate hydrolases"/>
    <property type="match status" value="1"/>
</dbReference>
<dbReference type="GO" id="GO:0016887">
    <property type="term" value="F:ATP hydrolysis activity"/>
    <property type="evidence" value="ECO:0007669"/>
    <property type="project" value="InterPro"/>
</dbReference>
<keyword evidence="5" id="KW-0479">Metal-binding</keyword>
<dbReference type="Proteomes" id="UP001303160">
    <property type="component" value="Unassembled WGS sequence"/>
</dbReference>
<keyword evidence="7" id="KW-0862">Zinc</keyword>
<dbReference type="InterPro" id="IPR027417">
    <property type="entry name" value="P-loop_NTPase"/>
</dbReference>
<keyword evidence="9" id="KW-0539">Nucleus</keyword>
<evidence type="ECO:0000313" key="13">
    <source>
        <dbReference type="EMBL" id="KAK4197245.1"/>
    </source>
</evidence>
<dbReference type="InterPro" id="IPR013083">
    <property type="entry name" value="Znf_RING/FYVE/PHD"/>
</dbReference>
<dbReference type="InterPro" id="IPR011011">
    <property type="entry name" value="Znf_FYVE_PHD"/>
</dbReference>
<dbReference type="Pfam" id="PF00004">
    <property type="entry name" value="AAA"/>
    <property type="match status" value="1"/>
</dbReference>
<comment type="caution">
    <text evidence="13">The sequence shown here is derived from an EMBL/GenBank/DDBJ whole genome shotgun (WGS) entry which is preliminary data.</text>
</comment>
<keyword evidence="6 10" id="KW-0863">Zinc-finger</keyword>
<evidence type="ECO:0000256" key="4">
    <source>
        <dbReference type="ARBA" id="ARBA00022705"/>
    </source>
</evidence>
<feature type="compositionally biased region" description="Low complexity" evidence="11">
    <location>
        <begin position="1"/>
        <end position="12"/>
    </location>
</feature>
<evidence type="ECO:0000259" key="12">
    <source>
        <dbReference type="PROSITE" id="PS50016"/>
    </source>
</evidence>
<dbReference type="GO" id="GO:0008270">
    <property type="term" value="F:zinc ion binding"/>
    <property type="evidence" value="ECO:0007669"/>
    <property type="project" value="UniProtKB-KW"/>
</dbReference>
<dbReference type="GO" id="GO:0003688">
    <property type="term" value="F:DNA replication origin binding"/>
    <property type="evidence" value="ECO:0007669"/>
    <property type="project" value="TreeGrafter"/>
</dbReference>
<dbReference type="GO" id="GO:0005524">
    <property type="term" value="F:ATP binding"/>
    <property type="evidence" value="ECO:0007669"/>
    <property type="project" value="InterPro"/>
</dbReference>
<feature type="compositionally biased region" description="Acidic residues" evidence="11">
    <location>
        <begin position="301"/>
        <end position="324"/>
    </location>
</feature>
<protein>
    <recommendedName>
        <fullName evidence="3">Origin recognition complex subunit 4</fullName>
    </recommendedName>
</protein>
<organism evidence="13 14">
    <name type="scientific">Triangularia verruculosa</name>
    <dbReference type="NCBI Taxonomy" id="2587418"/>
    <lineage>
        <taxon>Eukaryota</taxon>
        <taxon>Fungi</taxon>
        <taxon>Dikarya</taxon>
        <taxon>Ascomycota</taxon>
        <taxon>Pezizomycotina</taxon>
        <taxon>Sordariomycetes</taxon>
        <taxon>Sordariomycetidae</taxon>
        <taxon>Sordariales</taxon>
        <taxon>Podosporaceae</taxon>
        <taxon>Triangularia</taxon>
    </lineage>
</organism>
<dbReference type="Gene3D" id="3.30.40.10">
    <property type="entry name" value="Zinc/RING finger domain, C3HC4 (zinc finger)"/>
    <property type="match status" value="1"/>
</dbReference>
<dbReference type="SMART" id="SM00382">
    <property type="entry name" value="AAA"/>
    <property type="match status" value="1"/>
</dbReference>
<feature type="domain" description="PHD-type" evidence="12">
    <location>
        <begin position="322"/>
        <end position="372"/>
    </location>
</feature>
<dbReference type="GO" id="GO:0006270">
    <property type="term" value="P:DNA replication initiation"/>
    <property type="evidence" value="ECO:0007669"/>
    <property type="project" value="TreeGrafter"/>
</dbReference>
<dbReference type="InterPro" id="IPR032705">
    <property type="entry name" value="ORC4_C"/>
</dbReference>
<evidence type="ECO:0000256" key="11">
    <source>
        <dbReference type="SAM" id="MobiDB-lite"/>
    </source>
</evidence>
<dbReference type="PROSITE" id="PS50016">
    <property type="entry name" value="ZF_PHD_2"/>
    <property type="match status" value="1"/>
</dbReference>
<feature type="compositionally biased region" description="Acidic residues" evidence="11">
    <location>
        <begin position="271"/>
        <end position="283"/>
    </location>
</feature>
<dbReference type="SUPFAM" id="SSF57903">
    <property type="entry name" value="FYVE/PHD zinc finger"/>
    <property type="match status" value="1"/>
</dbReference>
<evidence type="ECO:0000256" key="8">
    <source>
        <dbReference type="ARBA" id="ARBA00023125"/>
    </source>
</evidence>
<dbReference type="Pfam" id="PF13831">
    <property type="entry name" value="PHD_2"/>
    <property type="match status" value="1"/>
</dbReference>
<evidence type="ECO:0000256" key="7">
    <source>
        <dbReference type="ARBA" id="ARBA00022833"/>
    </source>
</evidence>
<comment type="similarity">
    <text evidence="2">Belongs to the ORC4 family.</text>
</comment>
<dbReference type="InterPro" id="IPR003959">
    <property type="entry name" value="ATPase_AAA_core"/>
</dbReference>
<dbReference type="AlphaFoldDB" id="A0AAN7ATS9"/>
<feature type="compositionally biased region" description="Basic residues" evidence="11">
    <location>
        <begin position="93"/>
        <end position="104"/>
    </location>
</feature>
<dbReference type="PANTHER" id="PTHR12087">
    <property type="entry name" value="ORIGIN RECOGNITION COMPLEX SUBUNIT 4"/>
    <property type="match status" value="1"/>
</dbReference>
<dbReference type="InterPro" id="IPR019786">
    <property type="entry name" value="Zinc_finger_PHD-type_CS"/>
</dbReference>
<evidence type="ECO:0000256" key="10">
    <source>
        <dbReference type="PROSITE-ProRule" id="PRU00146"/>
    </source>
</evidence>
<feature type="compositionally biased region" description="Basic residues" evidence="11">
    <location>
        <begin position="185"/>
        <end position="196"/>
    </location>
</feature>
<evidence type="ECO:0000256" key="9">
    <source>
        <dbReference type="ARBA" id="ARBA00023242"/>
    </source>
</evidence>
<feature type="compositionally biased region" description="Basic and acidic residues" evidence="11">
    <location>
        <begin position="250"/>
        <end position="259"/>
    </location>
</feature>
<dbReference type="InterPro" id="IPR001965">
    <property type="entry name" value="Znf_PHD"/>
</dbReference>
<feature type="region of interest" description="Disordered" evidence="11">
    <location>
        <begin position="1"/>
        <end position="327"/>
    </location>
</feature>
<reference evidence="13" key="1">
    <citation type="journal article" date="2023" name="Mol. Phylogenet. Evol.">
        <title>Genome-scale phylogeny and comparative genomics of the fungal order Sordariales.</title>
        <authorList>
            <person name="Hensen N."/>
            <person name="Bonometti L."/>
            <person name="Westerberg I."/>
            <person name="Brannstrom I.O."/>
            <person name="Guillou S."/>
            <person name="Cros-Aarteil S."/>
            <person name="Calhoun S."/>
            <person name="Haridas S."/>
            <person name="Kuo A."/>
            <person name="Mondo S."/>
            <person name="Pangilinan J."/>
            <person name="Riley R."/>
            <person name="LaButti K."/>
            <person name="Andreopoulos B."/>
            <person name="Lipzen A."/>
            <person name="Chen C."/>
            <person name="Yan M."/>
            <person name="Daum C."/>
            <person name="Ng V."/>
            <person name="Clum A."/>
            <person name="Steindorff A."/>
            <person name="Ohm R.A."/>
            <person name="Martin F."/>
            <person name="Silar P."/>
            <person name="Natvig D.O."/>
            <person name="Lalanne C."/>
            <person name="Gautier V."/>
            <person name="Ament-Velasquez S.L."/>
            <person name="Kruys A."/>
            <person name="Hutchinson M.I."/>
            <person name="Powell A.J."/>
            <person name="Barry K."/>
            <person name="Miller A.N."/>
            <person name="Grigoriev I.V."/>
            <person name="Debuchy R."/>
            <person name="Gladieux P."/>
            <person name="Hiltunen Thoren M."/>
            <person name="Johannesson H."/>
        </authorList>
    </citation>
    <scope>NUCLEOTIDE SEQUENCE</scope>
    <source>
        <strain evidence="13">CBS 315.58</strain>
    </source>
</reference>
<evidence type="ECO:0000313" key="14">
    <source>
        <dbReference type="Proteomes" id="UP001303160"/>
    </source>
</evidence>
<feature type="compositionally biased region" description="Low complexity" evidence="11">
    <location>
        <begin position="46"/>
        <end position="73"/>
    </location>
</feature>
<keyword evidence="4" id="KW-0235">DNA replication</keyword>
<sequence>MSRNTTNPAAPAARKKRARSQNEDEPDLSSTTVAKKARVSKESPVATTTTTTNGTKTRGRRAAPAPTSAASKPVDIPDSDGQQSQPRSLAASKRTRQPPVKKKSNIYDFPASDEDELSSAEITTATTVTATKRKTTTKSVTSAPRGGKENLEEPLVEKKRRGRPPNKQRTAPPITDEQGDDGVPAKKKPSAVKNSKKAALQNGNADSGVDSDATSTTVTSLVPKSRKPRAVASLRGGEAPAQVPKGILTPRKEKGADGKRGKKNVVFAAEEGTDKEEESESEGDTTPTKKSTGKHRLGPGGEEEPEAEDDGEEEEEEEDSDDEVCAVCSKPDSKRGNQILFCDSCDMAVHQKCYGVAKIPRGDWFCKDCTVKKMAGLLSVDGTAKDRGASFQDKKATVVAPVAEELPDIPNFEEHLRMAQRVLLDRCAGRRKIKLRGQDEAYDKTFQLVEQTVVAGEGNSMLVIGARGCGKTTLVESVISDVSKQHKEEFHVVRLNGFIHTDDKLALREIWRQLGKEMAVEDDLVNKTTNYADTMASLLALLSHPSEIAESHEGVTSKSIVFVIDEFDLFATHARQTLLYNLFDIAQARKAPIAVVGLTTRIDVVESLEKRVKSRFSHRYVYLSLPKSLPAFWDVCRQGLSIDEEDMETEGIDAGLEGHEDFWKWWYDRVDGLYNKDQRFKDHLESYWASTKSASAFLITCVLPLAGLSPTSPFLRIPAPGTAVSLDPPDSKLHMLESLSDLDLSLLIAAARLDIVAHTDTVNFAMAYDEYSSLMSKQRVQTASSGLLVLGGGTRVWGRGIAGMAWERLVALGLLVPAASGGRGTAGLSGLDSKMWKLDVALEEIPAAVKLNAVLARWCKEI</sequence>
<dbReference type="PROSITE" id="PS01359">
    <property type="entry name" value="ZF_PHD_1"/>
    <property type="match status" value="1"/>
</dbReference>
<dbReference type="PANTHER" id="PTHR12087:SF0">
    <property type="entry name" value="ORIGIN RECOGNITION COMPLEX SUBUNIT 4"/>
    <property type="match status" value="1"/>
</dbReference>
<comment type="subcellular location">
    <subcellularLocation>
        <location evidence="1">Nucleus</location>
    </subcellularLocation>
</comment>
<reference evidence="13" key="2">
    <citation type="submission" date="2023-05" db="EMBL/GenBank/DDBJ databases">
        <authorList>
            <consortium name="Lawrence Berkeley National Laboratory"/>
            <person name="Steindorff A."/>
            <person name="Hensen N."/>
            <person name="Bonometti L."/>
            <person name="Westerberg I."/>
            <person name="Brannstrom I.O."/>
            <person name="Guillou S."/>
            <person name="Cros-Aarteil S."/>
            <person name="Calhoun S."/>
            <person name="Haridas S."/>
            <person name="Kuo A."/>
            <person name="Mondo S."/>
            <person name="Pangilinan J."/>
            <person name="Riley R."/>
            <person name="Labutti K."/>
            <person name="Andreopoulos B."/>
            <person name="Lipzen A."/>
            <person name="Chen C."/>
            <person name="Yanf M."/>
            <person name="Daum C."/>
            <person name="Ng V."/>
            <person name="Clum A."/>
            <person name="Ohm R."/>
            <person name="Martin F."/>
            <person name="Silar P."/>
            <person name="Natvig D."/>
            <person name="Lalanne C."/>
            <person name="Gautier V."/>
            <person name="Ament-Velasquez S.L."/>
            <person name="Kruys A."/>
            <person name="Hutchinson M.I."/>
            <person name="Powell A.J."/>
            <person name="Barry K."/>
            <person name="Miller A.N."/>
            <person name="Grigoriev I.V."/>
            <person name="Debuchy R."/>
            <person name="Gladieux P."/>
            <person name="Thoren M.H."/>
            <person name="Johannesson H."/>
        </authorList>
    </citation>
    <scope>NUCLEOTIDE SEQUENCE</scope>
    <source>
        <strain evidence="13">CBS 315.58</strain>
    </source>
</reference>
<proteinExistence type="inferred from homology"/>
<dbReference type="EMBL" id="MU863967">
    <property type="protein sequence ID" value="KAK4197245.1"/>
    <property type="molecule type" value="Genomic_DNA"/>
</dbReference>
<keyword evidence="14" id="KW-1185">Reference proteome</keyword>
<dbReference type="Gene3D" id="3.40.50.300">
    <property type="entry name" value="P-loop containing nucleotide triphosphate hydrolases"/>
    <property type="match status" value="1"/>
</dbReference>
<dbReference type="InterPro" id="IPR003593">
    <property type="entry name" value="AAA+_ATPase"/>
</dbReference>
<feature type="compositionally biased region" description="Low complexity" evidence="11">
    <location>
        <begin position="197"/>
        <end position="220"/>
    </location>
</feature>
<accession>A0AAN7ATS9</accession>
<dbReference type="InterPro" id="IPR016527">
    <property type="entry name" value="ORC4"/>
</dbReference>
<keyword evidence="8" id="KW-0238">DNA-binding</keyword>
<dbReference type="Pfam" id="PF14629">
    <property type="entry name" value="ORC4_C"/>
    <property type="match status" value="1"/>
</dbReference>
<evidence type="ECO:0000256" key="3">
    <source>
        <dbReference type="ARBA" id="ARBA00019083"/>
    </source>
</evidence>
<gene>
    <name evidence="13" type="ORF">QBC40DRAFT_285902</name>
</gene>
<evidence type="ECO:0000256" key="2">
    <source>
        <dbReference type="ARBA" id="ARBA00005334"/>
    </source>
</evidence>
<dbReference type="GO" id="GO:0005664">
    <property type="term" value="C:nuclear origin of replication recognition complex"/>
    <property type="evidence" value="ECO:0007669"/>
    <property type="project" value="TreeGrafter"/>
</dbReference>
<dbReference type="CDD" id="cd15492">
    <property type="entry name" value="PHD_BRPF_JADE_like"/>
    <property type="match status" value="1"/>
</dbReference>
<dbReference type="FunFam" id="3.40.50.300:FF:001597">
    <property type="entry name" value="Origin recognition complex subunit Orc4"/>
    <property type="match status" value="1"/>
</dbReference>
<name>A0AAN7ATS9_9PEZI</name>
<evidence type="ECO:0000256" key="5">
    <source>
        <dbReference type="ARBA" id="ARBA00022723"/>
    </source>
</evidence>
<dbReference type="InterPro" id="IPR019787">
    <property type="entry name" value="Znf_PHD-finger"/>
</dbReference>
<evidence type="ECO:0000256" key="1">
    <source>
        <dbReference type="ARBA" id="ARBA00004123"/>
    </source>
</evidence>
<dbReference type="SMART" id="SM00249">
    <property type="entry name" value="PHD"/>
    <property type="match status" value="1"/>
</dbReference>
<evidence type="ECO:0000256" key="6">
    <source>
        <dbReference type="ARBA" id="ARBA00022771"/>
    </source>
</evidence>
<feature type="compositionally biased region" description="Basic and acidic residues" evidence="11">
    <location>
        <begin position="146"/>
        <end position="157"/>
    </location>
</feature>